<dbReference type="Proteomes" id="UP000535491">
    <property type="component" value="Unassembled WGS sequence"/>
</dbReference>
<sequence>MTKKALIVVVTILVLAYAVIDYMNGHNRDTGVKNLPLATGTIFYE</sequence>
<keyword evidence="2" id="KW-1185">Reference proteome</keyword>
<name>A0A7W2A8T1_9BACL</name>
<protein>
    <submittedName>
        <fullName evidence="1">Uncharacterized protein</fullName>
    </submittedName>
</protein>
<dbReference type="EMBL" id="JACEIQ010000006">
    <property type="protein sequence ID" value="MBA4494178.1"/>
    <property type="molecule type" value="Genomic_DNA"/>
</dbReference>
<proteinExistence type="predicted"/>
<accession>A0A7W2A8T1</accession>
<evidence type="ECO:0000313" key="2">
    <source>
        <dbReference type="Proteomes" id="UP000535491"/>
    </source>
</evidence>
<organism evidence="1 2">
    <name type="scientific">Paenactinomyces guangxiensis</name>
    <dbReference type="NCBI Taxonomy" id="1490290"/>
    <lineage>
        <taxon>Bacteria</taxon>
        <taxon>Bacillati</taxon>
        <taxon>Bacillota</taxon>
        <taxon>Bacilli</taxon>
        <taxon>Bacillales</taxon>
        <taxon>Thermoactinomycetaceae</taxon>
        <taxon>Paenactinomyces</taxon>
    </lineage>
</organism>
<evidence type="ECO:0000313" key="1">
    <source>
        <dbReference type="EMBL" id="MBA4494178.1"/>
    </source>
</evidence>
<dbReference type="RefSeq" id="WP_181751427.1">
    <property type="nucleotide sequence ID" value="NZ_JACEIQ010000006.1"/>
</dbReference>
<reference evidence="1 2" key="1">
    <citation type="submission" date="2020-07" db="EMBL/GenBank/DDBJ databases">
        <authorList>
            <person name="Feng H."/>
        </authorList>
    </citation>
    <scope>NUCLEOTIDE SEQUENCE [LARGE SCALE GENOMIC DNA]</scope>
    <source>
        <strain evidence="2">s-10</strain>
    </source>
</reference>
<gene>
    <name evidence="1" type="ORF">H1191_07655</name>
</gene>
<comment type="caution">
    <text evidence="1">The sequence shown here is derived from an EMBL/GenBank/DDBJ whole genome shotgun (WGS) entry which is preliminary data.</text>
</comment>
<dbReference type="AlphaFoldDB" id="A0A7W2A8T1"/>